<name>A0ABY4G326_9BACT</name>
<dbReference type="RefSeq" id="WP_245119282.1">
    <property type="nucleotide sequence ID" value="NZ_CP095061.1"/>
</dbReference>
<keyword evidence="1" id="KW-0812">Transmembrane</keyword>
<gene>
    <name evidence="2" type="ORF">MUN86_17210</name>
</gene>
<reference evidence="2" key="1">
    <citation type="submission" date="2022-04" db="EMBL/GenBank/DDBJ databases">
        <title>Hymenobacter sp. isolated from the air.</title>
        <authorList>
            <person name="Won M."/>
            <person name="Lee C.-M."/>
            <person name="Woen H.-Y."/>
            <person name="Kwon S.-W."/>
        </authorList>
    </citation>
    <scope>NUCLEOTIDE SEQUENCE</scope>
    <source>
        <strain evidence="2">5420S-77</strain>
    </source>
</reference>
<feature type="transmembrane region" description="Helical" evidence="1">
    <location>
        <begin position="12"/>
        <end position="30"/>
    </location>
</feature>
<protein>
    <submittedName>
        <fullName evidence="2">Uncharacterized protein</fullName>
    </submittedName>
</protein>
<organism evidence="2 3">
    <name type="scientific">Hymenobacter volaticus</name>
    <dbReference type="NCBI Taxonomy" id="2932254"/>
    <lineage>
        <taxon>Bacteria</taxon>
        <taxon>Pseudomonadati</taxon>
        <taxon>Bacteroidota</taxon>
        <taxon>Cytophagia</taxon>
        <taxon>Cytophagales</taxon>
        <taxon>Hymenobacteraceae</taxon>
        <taxon>Hymenobacter</taxon>
    </lineage>
</organism>
<sequence>MSLLLKAPRGLLLVYPLFYILTFLLLRRLIQDMRLTTSATTGILACVVLAGTIFNLFRIQREIYAYMQTHYGTVARLLHARTPGPVRVVSTLGLGLRPFLATTDTVVVVTNEKELPLWRKKQFDYVLLDSYWRVTNSPNFDSLRHQPALVTLSEPLLTSPLLFLEHSEYTGLGYEQTLALQRAARQDSVQLRLYRLQ</sequence>
<keyword evidence="1" id="KW-1133">Transmembrane helix</keyword>
<dbReference type="EMBL" id="CP095061">
    <property type="protein sequence ID" value="UOQ65275.1"/>
    <property type="molecule type" value="Genomic_DNA"/>
</dbReference>
<evidence type="ECO:0000313" key="2">
    <source>
        <dbReference type="EMBL" id="UOQ65275.1"/>
    </source>
</evidence>
<keyword evidence="3" id="KW-1185">Reference proteome</keyword>
<accession>A0ABY4G326</accession>
<evidence type="ECO:0000256" key="1">
    <source>
        <dbReference type="SAM" id="Phobius"/>
    </source>
</evidence>
<keyword evidence="1" id="KW-0472">Membrane</keyword>
<evidence type="ECO:0000313" key="3">
    <source>
        <dbReference type="Proteomes" id="UP000830401"/>
    </source>
</evidence>
<feature type="transmembrane region" description="Helical" evidence="1">
    <location>
        <begin position="36"/>
        <end position="57"/>
    </location>
</feature>
<dbReference type="Proteomes" id="UP000830401">
    <property type="component" value="Chromosome"/>
</dbReference>
<proteinExistence type="predicted"/>